<keyword evidence="5" id="KW-1185">Reference proteome</keyword>
<evidence type="ECO:0000313" key="4">
    <source>
        <dbReference type="EMBL" id="MBB6169860.1"/>
    </source>
</evidence>
<dbReference type="Proteomes" id="UP000588017">
    <property type="component" value="Unassembled WGS sequence"/>
</dbReference>
<dbReference type="EMBL" id="JACHEH010000013">
    <property type="protein sequence ID" value="MBB6169860.1"/>
    <property type="molecule type" value="Genomic_DNA"/>
</dbReference>
<keyword evidence="2" id="KW-0012">Acyltransferase</keyword>
<keyword evidence="4" id="KW-0689">Ribosomal protein</keyword>
<evidence type="ECO:0000313" key="5">
    <source>
        <dbReference type="Proteomes" id="UP000588017"/>
    </source>
</evidence>
<accession>A0A841KCE0</accession>
<evidence type="ECO:0000259" key="3">
    <source>
        <dbReference type="PROSITE" id="PS51186"/>
    </source>
</evidence>
<feature type="domain" description="N-acetyltransferase" evidence="3">
    <location>
        <begin position="9"/>
        <end position="171"/>
    </location>
</feature>
<comment type="caution">
    <text evidence="4">The sequence shown here is derived from an EMBL/GenBank/DDBJ whole genome shotgun (WGS) entry which is preliminary data.</text>
</comment>
<dbReference type="PROSITE" id="PS51186">
    <property type="entry name" value="GNAT"/>
    <property type="match status" value="1"/>
</dbReference>
<evidence type="ECO:0000256" key="2">
    <source>
        <dbReference type="ARBA" id="ARBA00023315"/>
    </source>
</evidence>
<proteinExistence type="predicted"/>
<dbReference type="InterPro" id="IPR000182">
    <property type="entry name" value="GNAT_dom"/>
</dbReference>
<protein>
    <submittedName>
        <fullName evidence="4">Ribosomal protein S18 acetylase RimI-like enzyme</fullName>
    </submittedName>
</protein>
<reference evidence="4 5" key="1">
    <citation type="submission" date="2020-08" db="EMBL/GenBank/DDBJ databases">
        <title>Genomic Encyclopedia of Type Strains, Phase IV (KMG-IV): sequencing the most valuable type-strain genomes for metagenomic binning, comparative biology and taxonomic classification.</title>
        <authorList>
            <person name="Goeker M."/>
        </authorList>
    </citation>
    <scope>NUCLEOTIDE SEQUENCE [LARGE SCALE GENOMIC DNA]</scope>
    <source>
        <strain evidence="4 5">DSM 101465</strain>
    </source>
</reference>
<dbReference type="InterPro" id="IPR050832">
    <property type="entry name" value="Bact_Acetyltransf"/>
</dbReference>
<dbReference type="PANTHER" id="PTHR43877">
    <property type="entry name" value="AMINOALKYLPHOSPHONATE N-ACETYLTRANSFERASE-RELATED-RELATED"/>
    <property type="match status" value="1"/>
</dbReference>
<dbReference type="GO" id="GO:0005840">
    <property type="term" value="C:ribosome"/>
    <property type="evidence" value="ECO:0007669"/>
    <property type="project" value="UniProtKB-KW"/>
</dbReference>
<keyword evidence="1" id="KW-0808">Transferase</keyword>
<gene>
    <name evidence="4" type="ORF">HNQ73_003513</name>
</gene>
<dbReference type="Gene3D" id="3.40.630.30">
    <property type="match status" value="1"/>
</dbReference>
<sequence>MVLMSELVISLRPARPTDAVELAAVHDAAWREAYRGVLPGVTLEQMLARRGPRWWRRAVTRPRRISVVDFGGRLAGYAIYGPTRSPNLPQGGEIDELYIDPVMQGIGLGTRLFAAARHELAAEGHRGLVVWALADNERACRFYERLGGRVAAEANAVFGGRRCPKVAYTFA</sequence>
<dbReference type="SUPFAM" id="SSF55729">
    <property type="entry name" value="Acyl-CoA N-acyltransferases (Nat)"/>
    <property type="match status" value="1"/>
</dbReference>
<organism evidence="4 5">
    <name type="scientific">Chelatococcus composti</name>
    <dbReference type="NCBI Taxonomy" id="1743235"/>
    <lineage>
        <taxon>Bacteria</taxon>
        <taxon>Pseudomonadati</taxon>
        <taxon>Pseudomonadota</taxon>
        <taxon>Alphaproteobacteria</taxon>
        <taxon>Hyphomicrobiales</taxon>
        <taxon>Chelatococcaceae</taxon>
        <taxon>Chelatococcus</taxon>
    </lineage>
</organism>
<name>A0A841KCE0_9HYPH</name>
<dbReference type="Pfam" id="PF00583">
    <property type="entry name" value="Acetyltransf_1"/>
    <property type="match status" value="1"/>
</dbReference>
<evidence type="ECO:0000256" key="1">
    <source>
        <dbReference type="ARBA" id="ARBA00022679"/>
    </source>
</evidence>
<dbReference type="InterPro" id="IPR016181">
    <property type="entry name" value="Acyl_CoA_acyltransferase"/>
</dbReference>
<dbReference type="AlphaFoldDB" id="A0A841KCE0"/>
<keyword evidence="4" id="KW-0687">Ribonucleoprotein</keyword>
<dbReference type="GO" id="GO:0016747">
    <property type="term" value="F:acyltransferase activity, transferring groups other than amino-acyl groups"/>
    <property type="evidence" value="ECO:0007669"/>
    <property type="project" value="InterPro"/>
</dbReference>
<dbReference type="CDD" id="cd04301">
    <property type="entry name" value="NAT_SF"/>
    <property type="match status" value="1"/>
</dbReference>